<proteinExistence type="predicted"/>
<organism evidence="1 2">
    <name type="scientific">Otolemur garnettii</name>
    <name type="common">Small-eared galago</name>
    <name type="synonym">Garnett's greater bushbaby</name>
    <dbReference type="NCBI Taxonomy" id="30611"/>
    <lineage>
        <taxon>Eukaryota</taxon>
        <taxon>Metazoa</taxon>
        <taxon>Chordata</taxon>
        <taxon>Craniata</taxon>
        <taxon>Vertebrata</taxon>
        <taxon>Euteleostomi</taxon>
        <taxon>Mammalia</taxon>
        <taxon>Eutheria</taxon>
        <taxon>Euarchontoglires</taxon>
        <taxon>Primates</taxon>
        <taxon>Strepsirrhini</taxon>
        <taxon>Lorisiformes</taxon>
        <taxon>Galagidae</taxon>
        <taxon>Otolemur</taxon>
    </lineage>
</organism>
<dbReference type="Proteomes" id="UP000005225">
    <property type="component" value="Unassembled WGS sequence"/>
</dbReference>
<evidence type="ECO:0000313" key="1">
    <source>
        <dbReference type="Ensembl" id="ENSOGAP00000021759.1"/>
    </source>
</evidence>
<dbReference type="AlphaFoldDB" id="H0Y066"/>
<sequence length="40" mass="4629">RSTDAYLNYKKFLPTRQLYLVKLQGPKASWHPGPVHCLSD</sequence>
<reference evidence="1" key="3">
    <citation type="submission" date="2025-09" db="UniProtKB">
        <authorList>
            <consortium name="Ensembl"/>
        </authorList>
    </citation>
    <scope>IDENTIFICATION</scope>
</reference>
<accession>H0Y066</accession>
<dbReference type="HOGENOM" id="CLU_3302136_0_0_1"/>
<dbReference type="InParanoid" id="H0Y066"/>
<evidence type="ECO:0000313" key="2">
    <source>
        <dbReference type="Proteomes" id="UP000005225"/>
    </source>
</evidence>
<reference evidence="1" key="2">
    <citation type="submission" date="2025-08" db="UniProtKB">
        <authorList>
            <consortium name="Ensembl"/>
        </authorList>
    </citation>
    <scope>IDENTIFICATION</scope>
</reference>
<keyword evidence="2" id="KW-1185">Reference proteome</keyword>
<protein>
    <submittedName>
        <fullName evidence="1">Uncharacterized protein</fullName>
    </submittedName>
</protein>
<dbReference type="EMBL" id="AAQR03087396">
    <property type="status" value="NOT_ANNOTATED_CDS"/>
    <property type="molecule type" value="Genomic_DNA"/>
</dbReference>
<name>H0Y066_OTOGA</name>
<reference evidence="2" key="1">
    <citation type="submission" date="2011-03" db="EMBL/GenBank/DDBJ databases">
        <title>Version 3 of the genome sequence of Otolemur garnettii (Bushbaby).</title>
        <authorList>
            <consortium name="The Broad Institute Genome Sequencing Platform"/>
            <person name="Di Palma F."/>
            <person name="Johnson J."/>
            <person name="Lander E.S."/>
            <person name="Lindblad-Toh K."/>
            <person name="Jaffe D.B."/>
            <person name="Gnerre S."/>
            <person name="MacCallum I."/>
            <person name="Przybylski D."/>
            <person name="Ribeiro F.J."/>
            <person name="Burton J.N."/>
            <person name="Walker B.J."/>
            <person name="Sharpe T."/>
            <person name="Hall G."/>
        </authorList>
    </citation>
    <scope>NUCLEOTIDE SEQUENCE [LARGE SCALE GENOMIC DNA]</scope>
</reference>
<dbReference type="Ensembl" id="ENSOGAT00000028521.1">
    <property type="protein sequence ID" value="ENSOGAP00000021759.1"/>
    <property type="gene ID" value="ENSOGAG00000034495.1"/>
</dbReference>